<gene>
    <name evidence="8" type="ORF">COW11_03770</name>
</gene>
<dbReference type="InterPro" id="IPR036259">
    <property type="entry name" value="MFS_trans_sf"/>
</dbReference>
<dbReference type="GO" id="GO:0016020">
    <property type="term" value="C:membrane"/>
    <property type="evidence" value="ECO:0007669"/>
    <property type="project" value="UniProtKB-SubCell"/>
</dbReference>
<keyword evidence="4 7" id="KW-0812">Transmembrane</keyword>
<dbReference type="EMBL" id="PFGP01000091">
    <property type="protein sequence ID" value="PIW66362.1"/>
    <property type="molecule type" value="Genomic_DNA"/>
</dbReference>
<accession>A0A2J0LEU0</accession>
<feature type="transmembrane region" description="Helical" evidence="7">
    <location>
        <begin position="141"/>
        <end position="162"/>
    </location>
</feature>
<evidence type="ECO:0000256" key="1">
    <source>
        <dbReference type="ARBA" id="ARBA00004141"/>
    </source>
</evidence>
<dbReference type="PANTHER" id="PTHR31585:SF0">
    <property type="entry name" value="FOLATE-BIOPTERIN TRANSPORTER 1, CHLOROPLASTIC"/>
    <property type="match status" value="1"/>
</dbReference>
<dbReference type="Proteomes" id="UP000231267">
    <property type="component" value="Unassembled WGS sequence"/>
</dbReference>
<reference evidence="8 9" key="1">
    <citation type="submission" date="2017-09" db="EMBL/GenBank/DDBJ databases">
        <title>Depth-based differentiation of microbial function through sediment-hosted aquifers and enrichment of novel symbionts in the deep terrestrial subsurface.</title>
        <authorList>
            <person name="Probst A.J."/>
            <person name="Ladd B."/>
            <person name="Jarett J.K."/>
            <person name="Geller-Mcgrath D.E."/>
            <person name="Sieber C.M."/>
            <person name="Emerson J.B."/>
            <person name="Anantharaman K."/>
            <person name="Thomas B.C."/>
            <person name="Malmstrom R."/>
            <person name="Stieglmeier M."/>
            <person name="Klingl A."/>
            <person name="Woyke T."/>
            <person name="Ryan C.M."/>
            <person name="Banfield J.F."/>
        </authorList>
    </citation>
    <scope>NUCLEOTIDE SEQUENCE [LARGE SCALE GENOMIC DNA]</scope>
    <source>
        <strain evidence="8">CG12_big_fil_rev_8_21_14_0_65_43_15</strain>
    </source>
</reference>
<feature type="transmembrane region" description="Helical" evidence="7">
    <location>
        <begin position="303"/>
        <end position="325"/>
    </location>
</feature>
<keyword evidence="5 7" id="KW-1133">Transmembrane helix</keyword>
<feature type="transmembrane region" description="Helical" evidence="7">
    <location>
        <begin position="364"/>
        <end position="382"/>
    </location>
</feature>
<dbReference type="Gene3D" id="1.20.1250.20">
    <property type="entry name" value="MFS general substrate transporter like domains"/>
    <property type="match status" value="2"/>
</dbReference>
<comment type="subcellular location">
    <subcellularLocation>
        <location evidence="1">Membrane</location>
        <topology evidence="1">Multi-pass membrane protein</topology>
    </subcellularLocation>
</comment>
<evidence type="ECO:0000256" key="6">
    <source>
        <dbReference type="ARBA" id="ARBA00023136"/>
    </source>
</evidence>
<dbReference type="SUPFAM" id="SSF103473">
    <property type="entry name" value="MFS general substrate transporter"/>
    <property type="match status" value="1"/>
</dbReference>
<sequence length="385" mass="43297">MEAGVNPRLFWIFALSSLVYFTQGIENLPNQGLFYYLKESLNFSPEKIMFITSFTTLAWLVKPVIGYIVDNFLNKRLWIFIALAFDAALVLFLGLARLPLVVLISFIVLNSTNTAFRDVAVDGIMCVEGKKYNTTGKIQSIQWISISIAVLITGIAGGWIAQRYDYKMAFLCLLPVYVLVGVAAFFYKGGHENDNKRASTLFKDLKRLFSDRKLLIIGLFIFLYKYSPSFGAPLLFIQRDVFGWSKIKIGALGTFGTVFGIIGAVLYYRFSQRINIKKWLFFSVFLGAVTTLSYLHYTPVSAVIYDVVYSLIGMFIFLMIMDFMARNTAKGLEATSFALLCSISNLALTASNLSGAFLLDILGLKWLIMLSSATSFLCLFLIRKI</sequence>
<dbReference type="InterPro" id="IPR039309">
    <property type="entry name" value="BT1"/>
</dbReference>
<keyword evidence="6 7" id="KW-0472">Membrane</keyword>
<evidence type="ECO:0000256" key="3">
    <source>
        <dbReference type="ARBA" id="ARBA00022448"/>
    </source>
</evidence>
<evidence type="ECO:0000313" key="8">
    <source>
        <dbReference type="EMBL" id="PIW66362.1"/>
    </source>
</evidence>
<evidence type="ECO:0000256" key="5">
    <source>
        <dbReference type="ARBA" id="ARBA00022989"/>
    </source>
</evidence>
<evidence type="ECO:0008006" key="10">
    <source>
        <dbReference type="Google" id="ProtNLM"/>
    </source>
</evidence>
<dbReference type="PANTHER" id="PTHR31585">
    <property type="entry name" value="FOLATE-BIOPTERIN TRANSPORTER 1, CHLOROPLASTIC"/>
    <property type="match status" value="1"/>
</dbReference>
<evidence type="ECO:0000256" key="2">
    <source>
        <dbReference type="ARBA" id="ARBA00007015"/>
    </source>
</evidence>
<feature type="transmembrane region" description="Helical" evidence="7">
    <location>
        <begin position="168"/>
        <end position="187"/>
    </location>
</feature>
<feature type="transmembrane region" description="Helical" evidence="7">
    <location>
        <begin position="214"/>
        <end position="237"/>
    </location>
</feature>
<evidence type="ECO:0000256" key="7">
    <source>
        <dbReference type="SAM" id="Phobius"/>
    </source>
</evidence>
<protein>
    <recommendedName>
        <fullName evidence="10">Major facilitator superfamily (MFS) profile domain-containing protein</fullName>
    </recommendedName>
</protein>
<feature type="transmembrane region" description="Helical" evidence="7">
    <location>
        <begin position="337"/>
        <end position="358"/>
    </location>
</feature>
<keyword evidence="3" id="KW-0813">Transport</keyword>
<feature type="transmembrane region" description="Helical" evidence="7">
    <location>
        <begin position="48"/>
        <end position="65"/>
    </location>
</feature>
<name>A0A2J0LEU0_9BACT</name>
<feature type="transmembrane region" description="Helical" evidence="7">
    <location>
        <begin position="279"/>
        <end position="297"/>
    </location>
</feature>
<dbReference type="Pfam" id="PF03092">
    <property type="entry name" value="BT1"/>
    <property type="match status" value="1"/>
</dbReference>
<comment type="caution">
    <text evidence="8">The sequence shown here is derived from an EMBL/GenBank/DDBJ whole genome shotgun (WGS) entry which is preliminary data.</text>
</comment>
<feature type="transmembrane region" description="Helical" evidence="7">
    <location>
        <begin position="249"/>
        <end position="267"/>
    </location>
</feature>
<organism evidence="8 9">
    <name type="scientific">Candidatus Taenaricola geysiri</name>
    <dbReference type="NCBI Taxonomy" id="1974752"/>
    <lineage>
        <taxon>Bacteria</taxon>
        <taxon>Pseudomonadati</taxon>
        <taxon>Candidatus Omnitrophota</taxon>
        <taxon>Candidatus Taenaricola</taxon>
    </lineage>
</organism>
<evidence type="ECO:0000256" key="4">
    <source>
        <dbReference type="ARBA" id="ARBA00022692"/>
    </source>
</evidence>
<evidence type="ECO:0000313" key="9">
    <source>
        <dbReference type="Proteomes" id="UP000231267"/>
    </source>
</evidence>
<dbReference type="AlphaFoldDB" id="A0A2J0LEU0"/>
<proteinExistence type="inferred from homology"/>
<comment type="similarity">
    <text evidence="2">Belongs to the major facilitator superfamily. Folate-biopterin transporter (TC 2.A.71) family.</text>
</comment>